<reference evidence="7 8" key="1">
    <citation type="submission" date="2022-04" db="EMBL/GenBank/DDBJ databases">
        <title>Paracoccus sp. YLB-12 draft genome sequence.</title>
        <authorList>
            <person name="Yu L."/>
        </authorList>
    </citation>
    <scope>NUCLEOTIDE SEQUENCE [LARGE SCALE GENOMIC DNA]</scope>
    <source>
        <strain evidence="7 8">YLB-12</strain>
    </source>
</reference>
<feature type="transmembrane region" description="Helical" evidence="5">
    <location>
        <begin position="107"/>
        <end position="128"/>
    </location>
</feature>
<gene>
    <name evidence="7" type="ORF">MU516_08310</name>
</gene>
<feature type="transmembrane region" description="Helical" evidence="5">
    <location>
        <begin position="134"/>
        <end position="155"/>
    </location>
</feature>
<protein>
    <submittedName>
        <fullName evidence="7">YIP1 family protein</fullName>
    </submittedName>
</protein>
<name>A0ABT2KAK1_9RHOB</name>
<keyword evidence="4 5" id="KW-0472">Membrane</keyword>
<evidence type="ECO:0000313" key="7">
    <source>
        <dbReference type="EMBL" id="MCT4332870.1"/>
    </source>
</evidence>
<dbReference type="Pfam" id="PF04893">
    <property type="entry name" value="Yip1"/>
    <property type="match status" value="1"/>
</dbReference>
<evidence type="ECO:0000256" key="3">
    <source>
        <dbReference type="ARBA" id="ARBA00022989"/>
    </source>
</evidence>
<accession>A0ABT2KAK1</accession>
<dbReference type="Proteomes" id="UP001320702">
    <property type="component" value="Unassembled WGS sequence"/>
</dbReference>
<comment type="caution">
    <text evidence="7">The sequence shown here is derived from an EMBL/GenBank/DDBJ whole genome shotgun (WGS) entry which is preliminary data.</text>
</comment>
<evidence type="ECO:0000256" key="1">
    <source>
        <dbReference type="ARBA" id="ARBA00004141"/>
    </source>
</evidence>
<comment type="subcellular location">
    <subcellularLocation>
        <location evidence="1">Membrane</location>
        <topology evidence="1">Multi-pass membrane protein</topology>
    </subcellularLocation>
</comment>
<keyword evidence="3 5" id="KW-1133">Transmembrane helix</keyword>
<feature type="transmembrane region" description="Helical" evidence="5">
    <location>
        <begin position="35"/>
        <end position="53"/>
    </location>
</feature>
<feature type="domain" description="Yip1" evidence="6">
    <location>
        <begin position="13"/>
        <end position="183"/>
    </location>
</feature>
<evidence type="ECO:0000256" key="4">
    <source>
        <dbReference type="ARBA" id="ARBA00023136"/>
    </source>
</evidence>
<dbReference type="EMBL" id="JANAVZ010000004">
    <property type="protein sequence ID" value="MCT4332870.1"/>
    <property type="molecule type" value="Genomic_DNA"/>
</dbReference>
<feature type="transmembrane region" description="Helical" evidence="5">
    <location>
        <begin position="167"/>
        <end position="192"/>
    </location>
</feature>
<evidence type="ECO:0000313" key="8">
    <source>
        <dbReference type="Proteomes" id="UP001320702"/>
    </source>
</evidence>
<organism evidence="7 8">
    <name type="scientific">Paracoccus maritimus</name>
    <dbReference type="NCBI Taxonomy" id="2933292"/>
    <lineage>
        <taxon>Bacteria</taxon>
        <taxon>Pseudomonadati</taxon>
        <taxon>Pseudomonadota</taxon>
        <taxon>Alphaproteobacteria</taxon>
        <taxon>Rhodobacterales</taxon>
        <taxon>Paracoccaceae</taxon>
        <taxon>Paracoccus</taxon>
    </lineage>
</organism>
<evidence type="ECO:0000259" key="6">
    <source>
        <dbReference type="Pfam" id="PF04893"/>
    </source>
</evidence>
<evidence type="ECO:0000256" key="5">
    <source>
        <dbReference type="SAM" id="Phobius"/>
    </source>
</evidence>
<dbReference type="InterPro" id="IPR006977">
    <property type="entry name" value="Yip1_dom"/>
</dbReference>
<keyword evidence="8" id="KW-1185">Reference proteome</keyword>
<dbReference type="RefSeq" id="WP_260276738.1">
    <property type="nucleotide sequence ID" value="NZ_JANAVZ010000004.1"/>
</dbReference>
<proteinExistence type="predicted"/>
<evidence type="ECO:0000256" key="2">
    <source>
        <dbReference type="ARBA" id="ARBA00022692"/>
    </source>
</evidence>
<keyword evidence="2 5" id="KW-0812">Transmembrane</keyword>
<feature type="transmembrane region" description="Helical" evidence="5">
    <location>
        <begin position="73"/>
        <end position="95"/>
    </location>
</feature>
<sequence length="197" mass="20753">MNFDDLKMLVGQSFRNPEGAARALIGMNLPLSARWMALALAVSVSALLAWVSAQMFPLPEGAASGVLALTAQPMIMAGIQFCAIVLAASLMAGVGRMFGGQGRFEDALLLTVWIEVVLLLVQLVQLLLSLILPGLAGILGIVAIAVFLWLTVQFTKALHGFQSGIKVMLVMFATALAVGFVLSFLAAAFGLLPEVPQ</sequence>